<name>A0A397GZV7_9GLOM</name>
<evidence type="ECO:0000313" key="2">
    <source>
        <dbReference type="Proteomes" id="UP000266861"/>
    </source>
</evidence>
<gene>
    <name evidence="1" type="ORF">Glove_405g6</name>
</gene>
<dbReference type="Proteomes" id="UP000266861">
    <property type="component" value="Unassembled WGS sequence"/>
</dbReference>
<evidence type="ECO:0000313" key="1">
    <source>
        <dbReference type="EMBL" id="RHZ56227.1"/>
    </source>
</evidence>
<dbReference type="AlphaFoldDB" id="A0A397GZV7"/>
<protein>
    <submittedName>
        <fullName evidence="1">Uncharacterized protein</fullName>
    </submittedName>
</protein>
<sequence length="101" mass="11424">MSLWSSTIPKKVSNNIFVFLQSYNINNKGSSFRNGILCWTFLTETNKHIGVMSACVAFSIKVVLPTLRLVPPNKSIKFFLSKPYKTKITVFFCKDTNPSTP</sequence>
<dbReference type="EMBL" id="PQFF01000360">
    <property type="protein sequence ID" value="RHZ56227.1"/>
    <property type="molecule type" value="Genomic_DNA"/>
</dbReference>
<keyword evidence="2" id="KW-1185">Reference proteome</keyword>
<accession>A0A397GZV7</accession>
<reference evidence="1 2" key="1">
    <citation type="submission" date="2018-08" db="EMBL/GenBank/DDBJ databases">
        <title>Genome and evolution of the arbuscular mycorrhizal fungus Diversispora epigaea (formerly Glomus versiforme) and its bacterial endosymbionts.</title>
        <authorList>
            <person name="Sun X."/>
            <person name="Fei Z."/>
            <person name="Harrison M."/>
        </authorList>
    </citation>
    <scope>NUCLEOTIDE SEQUENCE [LARGE SCALE GENOMIC DNA]</scope>
    <source>
        <strain evidence="1 2">IT104</strain>
    </source>
</reference>
<proteinExistence type="predicted"/>
<comment type="caution">
    <text evidence="1">The sequence shown here is derived from an EMBL/GenBank/DDBJ whole genome shotgun (WGS) entry which is preliminary data.</text>
</comment>
<organism evidence="1 2">
    <name type="scientific">Diversispora epigaea</name>
    <dbReference type="NCBI Taxonomy" id="1348612"/>
    <lineage>
        <taxon>Eukaryota</taxon>
        <taxon>Fungi</taxon>
        <taxon>Fungi incertae sedis</taxon>
        <taxon>Mucoromycota</taxon>
        <taxon>Glomeromycotina</taxon>
        <taxon>Glomeromycetes</taxon>
        <taxon>Diversisporales</taxon>
        <taxon>Diversisporaceae</taxon>
        <taxon>Diversispora</taxon>
    </lineage>
</organism>